<gene>
    <name evidence="7" type="ORF">FDQ92_04575</name>
</gene>
<dbReference type="InterPro" id="IPR011006">
    <property type="entry name" value="CheY-like_superfamily"/>
</dbReference>
<proteinExistence type="predicted"/>
<feature type="domain" description="Response regulatory" evidence="6">
    <location>
        <begin position="5"/>
        <end position="120"/>
    </location>
</feature>
<keyword evidence="5" id="KW-0175">Coiled coil</keyword>
<dbReference type="PANTHER" id="PTHR48111">
    <property type="entry name" value="REGULATOR OF RPOS"/>
    <property type="match status" value="1"/>
</dbReference>
<feature type="modified residue" description="4-aspartylphosphate" evidence="4">
    <location>
        <position position="55"/>
    </location>
</feature>
<keyword evidence="2" id="KW-0902">Two-component regulatory system</keyword>
<dbReference type="GO" id="GO:0000156">
    <property type="term" value="F:phosphorelay response regulator activity"/>
    <property type="evidence" value="ECO:0007669"/>
    <property type="project" value="TreeGrafter"/>
</dbReference>
<dbReference type="Gene3D" id="3.40.50.2300">
    <property type="match status" value="1"/>
</dbReference>
<protein>
    <submittedName>
        <fullName evidence="7">Response regulator</fullName>
    </submittedName>
</protein>
<evidence type="ECO:0000256" key="3">
    <source>
        <dbReference type="ARBA" id="ARBA00023125"/>
    </source>
</evidence>
<evidence type="ECO:0000313" key="8">
    <source>
        <dbReference type="Proteomes" id="UP000298602"/>
    </source>
</evidence>
<evidence type="ECO:0000256" key="2">
    <source>
        <dbReference type="ARBA" id="ARBA00023012"/>
    </source>
</evidence>
<dbReference type="EMBL" id="CP040098">
    <property type="protein sequence ID" value="QCQ21512.1"/>
    <property type="molecule type" value="Genomic_DNA"/>
</dbReference>
<dbReference type="Proteomes" id="UP000298602">
    <property type="component" value="Chromosome"/>
</dbReference>
<dbReference type="KEGG" id="dax:FDQ92_04575"/>
<evidence type="ECO:0000313" key="7">
    <source>
        <dbReference type="EMBL" id="QCQ21512.1"/>
    </source>
</evidence>
<evidence type="ECO:0000256" key="4">
    <source>
        <dbReference type="PROSITE-ProRule" id="PRU00169"/>
    </source>
</evidence>
<dbReference type="InterPro" id="IPR039420">
    <property type="entry name" value="WalR-like"/>
</dbReference>
<dbReference type="PROSITE" id="PS50110">
    <property type="entry name" value="RESPONSE_REGULATORY"/>
    <property type="match status" value="1"/>
</dbReference>
<dbReference type="GO" id="GO:0000976">
    <property type="term" value="F:transcription cis-regulatory region binding"/>
    <property type="evidence" value="ECO:0007669"/>
    <property type="project" value="TreeGrafter"/>
</dbReference>
<dbReference type="SMART" id="SM00448">
    <property type="entry name" value="REC"/>
    <property type="match status" value="1"/>
</dbReference>
<reference evidence="7 8" key="2">
    <citation type="submission" date="2019-05" db="EMBL/GenBank/DDBJ databases">
        <authorList>
            <person name="Suflita J.M."/>
            <person name="Marks C.R."/>
        </authorList>
    </citation>
    <scope>NUCLEOTIDE SEQUENCE [LARGE SCALE GENOMIC DNA]</scope>
    <source>
        <strain evidence="7 8">ALDC</strain>
    </source>
</reference>
<dbReference type="PANTHER" id="PTHR48111:SF40">
    <property type="entry name" value="PHOSPHATE REGULON TRANSCRIPTIONAL REGULATORY PROTEIN PHOB"/>
    <property type="match status" value="1"/>
</dbReference>
<dbReference type="GO" id="GO:0005829">
    <property type="term" value="C:cytosol"/>
    <property type="evidence" value="ECO:0007669"/>
    <property type="project" value="TreeGrafter"/>
</dbReference>
<keyword evidence="3" id="KW-0238">DNA-binding</keyword>
<dbReference type="SUPFAM" id="SSF52172">
    <property type="entry name" value="CheY-like"/>
    <property type="match status" value="1"/>
</dbReference>
<evidence type="ECO:0000256" key="1">
    <source>
        <dbReference type="ARBA" id="ARBA00022553"/>
    </source>
</evidence>
<dbReference type="Pfam" id="PF00072">
    <property type="entry name" value="Response_reg"/>
    <property type="match status" value="1"/>
</dbReference>
<name>A0A4P8L409_9BACT</name>
<accession>A0A4P8L409</accession>
<dbReference type="RefSeq" id="WP_137423483.1">
    <property type="nucleotide sequence ID" value="NZ_CP040098.1"/>
</dbReference>
<dbReference type="OrthoDB" id="9788090at2"/>
<evidence type="ECO:0000256" key="5">
    <source>
        <dbReference type="SAM" id="Coils"/>
    </source>
</evidence>
<dbReference type="InterPro" id="IPR001789">
    <property type="entry name" value="Sig_transdc_resp-reg_receiver"/>
</dbReference>
<evidence type="ECO:0000259" key="6">
    <source>
        <dbReference type="PROSITE" id="PS50110"/>
    </source>
</evidence>
<reference evidence="7 8" key="1">
    <citation type="submission" date="2019-05" db="EMBL/GenBank/DDBJ databases">
        <title>The Complete Genome Sequence of the n-alkane-degrading Desulfoglaeba alkanexedens ALDC reveals multiple alkylsuccinate synthase gene clusters.</title>
        <authorList>
            <person name="Callaghan A.V."/>
            <person name="Davidova I.A."/>
            <person name="Duncan K.E."/>
            <person name="Morris B."/>
            <person name="McInerney M.J."/>
        </authorList>
    </citation>
    <scope>NUCLEOTIDE SEQUENCE [LARGE SCALE GENOMIC DNA]</scope>
    <source>
        <strain evidence="7 8">ALDC</strain>
    </source>
</reference>
<feature type="coiled-coil region" evidence="5">
    <location>
        <begin position="109"/>
        <end position="136"/>
    </location>
</feature>
<dbReference type="AlphaFoldDB" id="A0A4P8L409"/>
<keyword evidence="8" id="KW-1185">Reference proteome</keyword>
<organism evidence="7 8">
    <name type="scientific">Desulfoglaeba alkanexedens ALDC</name>
    <dbReference type="NCBI Taxonomy" id="980445"/>
    <lineage>
        <taxon>Bacteria</taxon>
        <taxon>Pseudomonadati</taxon>
        <taxon>Thermodesulfobacteriota</taxon>
        <taxon>Syntrophobacteria</taxon>
        <taxon>Syntrophobacterales</taxon>
        <taxon>Syntrophobacteraceae</taxon>
        <taxon>Desulfoglaeba</taxon>
    </lineage>
</organism>
<keyword evidence="1 4" id="KW-0597">Phosphoprotein</keyword>
<sequence>MKDIRVMLVDDEVPFVDTMTKRLTKRGLDVVTAFSGAEALEKLDGMKGVDVVVLDVKMPGMDGIETLREIKSRFPLLEVIMLTGHATVETAIEGMKLGAHDYLMKPCDIEELLGKVKEARDKKARHEQKIIEAKAQSIVLRRGD</sequence>
<dbReference type="GO" id="GO:0032993">
    <property type="term" value="C:protein-DNA complex"/>
    <property type="evidence" value="ECO:0007669"/>
    <property type="project" value="TreeGrafter"/>
</dbReference>
<dbReference type="GO" id="GO:0006355">
    <property type="term" value="P:regulation of DNA-templated transcription"/>
    <property type="evidence" value="ECO:0007669"/>
    <property type="project" value="TreeGrafter"/>
</dbReference>